<feature type="domain" description="TM2" evidence="6">
    <location>
        <begin position="56"/>
        <end position="101"/>
    </location>
</feature>
<gene>
    <name evidence="7" type="ORF">FW778_00950</name>
</gene>
<dbReference type="GO" id="GO:0016020">
    <property type="term" value="C:membrane"/>
    <property type="evidence" value="ECO:0007669"/>
    <property type="project" value="UniProtKB-SubCell"/>
</dbReference>
<dbReference type="AlphaFoldDB" id="A0A5J5IIM8"/>
<dbReference type="EMBL" id="VYQF01000001">
    <property type="protein sequence ID" value="KAA9040641.1"/>
    <property type="molecule type" value="Genomic_DNA"/>
</dbReference>
<dbReference type="Pfam" id="PF05154">
    <property type="entry name" value="TM2"/>
    <property type="match status" value="1"/>
</dbReference>
<dbReference type="RefSeq" id="WP_150412701.1">
    <property type="nucleotide sequence ID" value="NZ_VYQF01000001.1"/>
</dbReference>
<comment type="subcellular location">
    <subcellularLocation>
        <location evidence="1">Membrane</location>
        <topology evidence="1">Multi-pass membrane protein</topology>
    </subcellularLocation>
</comment>
<dbReference type="InterPro" id="IPR007829">
    <property type="entry name" value="TM2"/>
</dbReference>
<name>A0A5J5IIM8_9BACT</name>
<accession>A0A5J5IIM8</accession>
<protein>
    <submittedName>
        <fullName evidence="7">TM2 domain-containing protein</fullName>
    </submittedName>
</protein>
<evidence type="ECO:0000313" key="8">
    <source>
        <dbReference type="Proteomes" id="UP000326903"/>
    </source>
</evidence>
<evidence type="ECO:0000256" key="3">
    <source>
        <dbReference type="ARBA" id="ARBA00022989"/>
    </source>
</evidence>
<feature type="transmembrane region" description="Helical" evidence="5">
    <location>
        <begin position="57"/>
        <end position="76"/>
    </location>
</feature>
<sequence length="127" mass="14318">MEYNNSNSVNPVLLKHLYDVTPEELITINSRTQGFGDDELTHFCMIYRSKRKDPQTILLLCLLGLVCVSGIHRFVMGQVGMGILYFFTGGLCLIGTIVDAINHKDLAMEYNGKMIAETLSMLNMIKR</sequence>
<proteinExistence type="predicted"/>
<feature type="transmembrane region" description="Helical" evidence="5">
    <location>
        <begin position="82"/>
        <end position="101"/>
    </location>
</feature>
<keyword evidence="4 5" id="KW-0472">Membrane</keyword>
<evidence type="ECO:0000256" key="5">
    <source>
        <dbReference type="SAM" id="Phobius"/>
    </source>
</evidence>
<evidence type="ECO:0000256" key="4">
    <source>
        <dbReference type="ARBA" id="ARBA00023136"/>
    </source>
</evidence>
<evidence type="ECO:0000256" key="1">
    <source>
        <dbReference type="ARBA" id="ARBA00004141"/>
    </source>
</evidence>
<reference evidence="7 8" key="1">
    <citation type="submission" date="2019-09" db="EMBL/GenBank/DDBJ databases">
        <title>Draft genome sequence of Ginsengibacter sp. BR5-29.</title>
        <authorList>
            <person name="Im W.-T."/>
        </authorList>
    </citation>
    <scope>NUCLEOTIDE SEQUENCE [LARGE SCALE GENOMIC DNA]</scope>
    <source>
        <strain evidence="7 8">BR5-29</strain>
    </source>
</reference>
<keyword evidence="2 5" id="KW-0812">Transmembrane</keyword>
<keyword evidence="3 5" id="KW-1133">Transmembrane helix</keyword>
<comment type="caution">
    <text evidence="7">The sequence shown here is derived from an EMBL/GenBank/DDBJ whole genome shotgun (WGS) entry which is preliminary data.</text>
</comment>
<dbReference type="Proteomes" id="UP000326903">
    <property type="component" value="Unassembled WGS sequence"/>
</dbReference>
<evidence type="ECO:0000256" key="2">
    <source>
        <dbReference type="ARBA" id="ARBA00022692"/>
    </source>
</evidence>
<evidence type="ECO:0000259" key="6">
    <source>
        <dbReference type="Pfam" id="PF05154"/>
    </source>
</evidence>
<organism evidence="7 8">
    <name type="scientific">Ginsengibacter hankyongi</name>
    <dbReference type="NCBI Taxonomy" id="2607284"/>
    <lineage>
        <taxon>Bacteria</taxon>
        <taxon>Pseudomonadati</taxon>
        <taxon>Bacteroidota</taxon>
        <taxon>Chitinophagia</taxon>
        <taxon>Chitinophagales</taxon>
        <taxon>Chitinophagaceae</taxon>
        <taxon>Ginsengibacter</taxon>
    </lineage>
</organism>
<keyword evidence="8" id="KW-1185">Reference proteome</keyword>
<evidence type="ECO:0000313" key="7">
    <source>
        <dbReference type="EMBL" id="KAA9040641.1"/>
    </source>
</evidence>